<name>A0A1Y3CCX2_9GAMM</name>
<dbReference type="RefSeq" id="WP_086204319.1">
    <property type="nucleotide sequence ID" value="NZ_NEGB01000008.1"/>
</dbReference>
<dbReference type="InterPro" id="IPR029039">
    <property type="entry name" value="Flavoprotein-like_sf"/>
</dbReference>
<dbReference type="PANTHER" id="PTHR30543">
    <property type="entry name" value="CHROMATE REDUCTASE"/>
    <property type="match status" value="1"/>
</dbReference>
<comment type="cofactor">
    <cofactor evidence="1">
        <name>FMN</name>
        <dbReference type="ChEBI" id="CHEBI:58210"/>
    </cofactor>
</comment>
<keyword evidence="5" id="KW-1185">Reference proteome</keyword>
<accession>A0A1Y3CCX2</accession>
<dbReference type="GO" id="GO:0005829">
    <property type="term" value="C:cytosol"/>
    <property type="evidence" value="ECO:0007669"/>
    <property type="project" value="TreeGrafter"/>
</dbReference>
<dbReference type="EMBL" id="NEGB01000008">
    <property type="protein sequence ID" value="OTG63801.1"/>
    <property type="molecule type" value="Genomic_DNA"/>
</dbReference>
<dbReference type="SUPFAM" id="SSF52218">
    <property type="entry name" value="Flavoproteins"/>
    <property type="match status" value="1"/>
</dbReference>
<protein>
    <submittedName>
        <fullName evidence="4">NADPH-dependent oxidoreductase</fullName>
    </submittedName>
</protein>
<dbReference type="OrthoDB" id="9812295at2"/>
<dbReference type="Proteomes" id="UP000242765">
    <property type="component" value="Unassembled WGS sequence"/>
</dbReference>
<comment type="caution">
    <text evidence="4">The sequence shown here is derived from an EMBL/GenBank/DDBJ whole genome shotgun (WGS) entry which is preliminary data.</text>
</comment>
<keyword evidence="2" id="KW-0288">FMN</keyword>
<dbReference type="InterPro" id="IPR005025">
    <property type="entry name" value="FMN_Rdtase-like_dom"/>
</dbReference>
<proteinExistence type="predicted"/>
<dbReference type="STRING" id="1977882.B9T28_12480"/>
<dbReference type="Gene3D" id="3.40.50.360">
    <property type="match status" value="1"/>
</dbReference>
<dbReference type="GO" id="GO:0010181">
    <property type="term" value="F:FMN binding"/>
    <property type="evidence" value="ECO:0007669"/>
    <property type="project" value="TreeGrafter"/>
</dbReference>
<evidence type="ECO:0000313" key="4">
    <source>
        <dbReference type="EMBL" id="OTG63801.1"/>
    </source>
</evidence>
<organism evidence="4 5">
    <name type="scientific">Acinetobacter silvestris</name>
    <dbReference type="NCBI Taxonomy" id="1977882"/>
    <lineage>
        <taxon>Bacteria</taxon>
        <taxon>Pseudomonadati</taxon>
        <taxon>Pseudomonadota</taxon>
        <taxon>Gammaproteobacteria</taxon>
        <taxon>Moraxellales</taxon>
        <taxon>Moraxellaceae</taxon>
        <taxon>Acinetobacter</taxon>
    </lineage>
</organism>
<evidence type="ECO:0000313" key="5">
    <source>
        <dbReference type="Proteomes" id="UP000242765"/>
    </source>
</evidence>
<gene>
    <name evidence="4" type="ORF">B9T28_12480</name>
</gene>
<dbReference type="PANTHER" id="PTHR30543:SF21">
    <property type="entry name" value="NAD(P)H-DEPENDENT FMN REDUCTASE LOT6"/>
    <property type="match status" value="1"/>
</dbReference>
<keyword evidence="2" id="KW-0285">Flavoprotein</keyword>
<dbReference type="InterPro" id="IPR050712">
    <property type="entry name" value="NAD(P)H-dep_reductase"/>
</dbReference>
<dbReference type="GO" id="GO:0016491">
    <property type="term" value="F:oxidoreductase activity"/>
    <property type="evidence" value="ECO:0007669"/>
    <property type="project" value="InterPro"/>
</dbReference>
<dbReference type="AlphaFoldDB" id="A0A1Y3CCX2"/>
<reference evidence="4 5" key="1">
    <citation type="submission" date="2017-04" db="EMBL/GenBank/DDBJ databases">
        <title>High diversity of culturable Acinetobacter species in natural soil and water ecosystems.</title>
        <authorList>
            <person name="Nemec A."/>
            <person name="Radolfova-Krizova L."/>
        </authorList>
    </citation>
    <scope>NUCLEOTIDE SEQUENCE [LARGE SCALE GENOMIC DNA]</scope>
    <source>
        <strain evidence="4 5">ANC 4999</strain>
    </source>
</reference>
<dbReference type="Pfam" id="PF03358">
    <property type="entry name" value="FMN_red"/>
    <property type="match status" value="1"/>
</dbReference>
<feature type="domain" description="NADPH-dependent FMN reductase-like" evidence="3">
    <location>
        <begin position="1"/>
        <end position="141"/>
    </location>
</feature>
<sequence>MKIYIIVGSIREGRVAIKIADWLYKQIKQLGFSTVDVEIIDLKVWDLPFFAGKNSPATGIYDQPKQQDWADKITLGDAFIFVTPEYNHGYSPVLKNALDYIYKEWQGKPAAFVSYGGTNGSRSIDQLKQVCTFIGMIDSNAVIEIRDIFSRTKDYTFEGNEFDNKAIQSVIHKLIQYANA</sequence>
<evidence type="ECO:0000259" key="3">
    <source>
        <dbReference type="Pfam" id="PF03358"/>
    </source>
</evidence>
<evidence type="ECO:0000256" key="2">
    <source>
        <dbReference type="ARBA" id="ARBA00022643"/>
    </source>
</evidence>
<evidence type="ECO:0000256" key="1">
    <source>
        <dbReference type="ARBA" id="ARBA00001917"/>
    </source>
</evidence>